<dbReference type="PANTHER" id="PTHR45694:SF18">
    <property type="entry name" value="GLUTAREDOXIN-1-RELATED"/>
    <property type="match status" value="1"/>
</dbReference>
<dbReference type="Gene3D" id="3.40.30.10">
    <property type="entry name" value="Glutaredoxin"/>
    <property type="match status" value="1"/>
</dbReference>
<dbReference type="PROSITE" id="PS00195">
    <property type="entry name" value="GLUTAREDOXIN_1"/>
    <property type="match status" value="1"/>
</dbReference>
<dbReference type="AlphaFoldDB" id="A0AAD1Y6N9"/>
<dbReference type="CDD" id="cd03419">
    <property type="entry name" value="GRX_GRXh_1_2_like"/>
    <property type="match status" value="1"/>
</dbReference>
<keyword evidence="5" id="KW-1185">Reference proteome</keyword>
<dbReference type="InterPro" id="IPR011767">
    <property type="entry name" value="GLR_AS"/>
</dbReference>
<keyword evidence="2" id="KW-0676">Redox-active center</keyword>
<dbReference type="InterPro" id="IPR014025">
    <property type="entry name" value="Glutaredoxin_subgr"/>
</dbReference>
<dbReference type="PRINTS" id="PR00160">
    <property type="entry name" value="GLUTAREDOXIN"/>
</dbReference>
<organism evidence="4 5">
    <name type="scientific">Euplotes crassus</name>
    <dbReference type="NCBI Taxonomy" id="5936"/>
    <lineage>
        <taxon>Eukaryota</taxon>
        <taxon>Sar</taxon>
        <taxon>Alveolata</taxon>
        <taxon>Ciliophora</taxon>
        <taxon>Intramacronucleata</taxon>
        <taxon>Spirotrichea</taxon>
        <taxon>Hypotrichia</taxon>
        <taxon>Euplotida</taxon>
        <taxon>Euplotidae</taxon>
        <taxon>Moneuplotes</taxon>
    </lineage>
</organism>
<keyword evidence="1" id="KW-1015">Disulfide bond</keyword>
<feature type="domain" description="Glutaredoxin" evidence="3">
    <location>
        <begin position="14"/>
        <end position="76"/>
    </location>
</feature>
<dbReference type="GO" id="GO:0034599">
    <property type="term" value="P:cellular response to oxidative stress"/>
    <property type="evidence" value="ECO:0007669"/>
    <property type="project" value="TreeGrafter"/>
</dbReference>
<dbReference type="SUPFAM" id="SSF52833">
    <property type="entry name" value="Thioredoxin-like"/>
    <property type="match status" value="1"/>
</dbReference>
<proteinExistence type="predicted"/>
<evidence type="ECO:0000313" key="5">
    <source>
        <dbReference type="Proteomes" id="UP001295684"/>
    </source>
</evidence>
<dbReference type="GO" id="GO:0005737">
    <property type="term" value="C:cytoplasm"/>
    <property type="evidence" value="ECO:0007669"/>
    <property type="project" value="TreeGrafter"/>
</dbReference>
<evidence type="ECO:0000259" key="3">
    <source>
        <dbReference type="Pfam" id="PF00462"/>
    </source>
</evidence>
<dbReference type="PANTHER" id="PTHR45694">
    <property type="entry name" value="GLUTAREDOXIN 2"/>
    <property type="match status" value="1"/>
</dbReference>
<dbReference type="Pfam" id="PF00462">
    <property type="entry name" value="Glutaredoxin"/>
    <property type="match status" value="1"/>
</dbReference>
<sequence length="99" mass="10627">MDSTFETLISNHKVVVFSKAWCPYCRRVLSALTNAEVDHEVIDLDYHPEASQIASDLRVAAGRTSVPQIFIGGELVGGCDETLAAMSDGSLKTLLDAAS</sequence>
<evidence type="ECO:0000313" key="4">
    <source>
        <dbReference type="EMBL" id="CAI2385659.1"/>
    </source>
</evidence>
<evidence type="ECO:0000256" key="2">
    <source>
        <dbReference type="ARBA" id="ARBA00023284"/>
    </source>
</evidence>
<reference evidence="4" key="1">
    <citation type="submission" date="2023-07" db="EMBL/GenBank/DDBJ databases">
        <authorList>
            <consortium name="AG Swart"/>
            <person name="Singh M."/>
            <person name="Singh A."/>
            <person name="Seah K."/>
            <person name="Emmerich C."/>
        </authorList>
    </citation>
    <scope>NUCLEOTIDE SEQUENCE</scope>
    <source>
        <strain evidence="4">DP1</strain>
    </source>
</reference>
<dbReference type="PROSITE" id="PS51354">
    <property type="entry name" value="GLUTAREDOXIN_2"/>
    <property type="match status" value="1"/>
</dbReference>
<accession>A0AAD1Y6N9</accession>
<evidence type="ECO:0000256" key="1">
    <source>
        <dbReference type="ARBA" id="ARBA00023157"/>
    </source>
</evidence>
<dbReference type="InterPro" id="IPR002109">
    <property type="entry name" value="Glutaredoxin"/>
</dbReference>
<dbReference type="Proteomes" id="UP001295684">
    <property type="component" value="Unassembled WGS sequence"/>
</dbReference>
<dbReference type="GO" id="GO:0015038">
    <property type="term" value="F:glutathione disulfide oxidoreductase activity"/>
    <property type="evidence" value="ECO:0007669"/>
    <property type="project" value="TreeGrafter"/>
</dbReference>
<comment type="caution">
    <text evidence="4">The sequence shown here is derived from an EMBL/GenBank/DDBJ whole genome shotgun (WGS) entry which is preliminary data.</text>
</comment>
<dbReference type="InterPro" id="IPR017937">
    <property type="entry name" value="Thioredoxin_CS"/>
</dbReference>
<dbReference type="EMBL" id="CAMPGE010028101">
    <property type="protein sequence ID" value="CAI2385659.1"/>
    <property type="molecule type" value="Genomic_DNA"/>
</dbReference>
<protein>
    <recommendedName>
        <fullName evidence="3">Glutaredoxin domain-containing protein</fullName>
    </recommendedName>
</protein>
<dbReference type="InterPro" id="IPR036249">
    <property type="entry name" value="Thioredoxin-like_sf"/>
</dbReference>
<gene>
    <name evidence="4" type="ORF">ECRASSUSDP1_LOCUS27239</name>
</gene>
<name>A0AAD1Y6N9_EUPCR</name>
<dbReference type="PROSITE" id="PS00194">
    <property type="entry name" value="THIOREDOXIN_1"/>
    <property type="match status" value="1"/>
</dbReference>